<keyword evidence="2" id="KW-1185">Reference proteome</keyword>
<dbReference type="AlphaFoldDB" id="A0AAQ3SCA0"/>
<accession>A0AAQ3SCA0</accession>
<sequence>MSRLRCFVFHLHQNFVLLTFFHLHLRRLLHLQPLHLNFSIFVTLCHFTIMLSDGVFKELVIHSLRVLPFPSPNLRVSLFLLRLDFSILTVLLHFELADVAFGVFDLHKVESDLDRSHLLLHGFLDGVNNFLRREIPQSLGHLRSLQYLCLQPMGP</sequence>
<gene>
    <name evidence="1" type="ORF">V8G54_002230</name>
</gene>
<dbReference type="EMBL" id="CP144700">
    <property type="protein sequence ID" value="WVZ23686.1"/>
    <property type="molecule type" value="Genomic_DNA"/>
</dbReference>
<evidence type="ECO:0000313" key="2">
    <source>
        <dbReference type="Proteomes" id="UP001374535"/>
    </source>
</evidence>
<protein>
    <submittedName>
        <fullName evidence="1">Uncharacterized protein</fullName>
    </submittedName>
</protein>
<evidence type="ECO:0000313" key="1">
    <source>
        <dbReference type="EMBL" id="WVZ23686.1"/>
    </source>
</evidence>
<reference evidence="1 2" key="1">
    <citation type="journal article" date="2023" name="Life. Sci Alliance">
        <title>Evolutionary insights into 3D genome organization and epigenetic landscape of Vigna mungo.</title>
        <authorList>
            <person name="Junaid A."/>
            <person name="Singh B."/>
            <person name="Bhatia S."/>
        </authorList>
    </citation>
    <scope>NUCLEOTIDE SEQUENCE [LARGE SCALE GENOMIC DNA]</scope>
    <source>
        <strain evidence="1">Urdbean</strain>
    </source>
</reference>
<proteinExistence type="predicted"/>
<name>A0AAQ3SCA0_VIGMU</name>
<dbReference type="Proteomes" id="UP001374535">
    <property type="component" value="Chromosome 1"/>
</dbReference>
<organism evidence="1 2">
    <name type="scientific">Vigna mungo</name>
    <name type="common">Black gram</name>
    <name type="synonym">Phaseolus mungo</name>
    <dbReference type="NCBI Taxonomy" id="3915"/>
    <lineage>
        <taxon>Eukaryota</taxon>
        <taxon>Viridiplantae</taxon>
        <taxon>Streptophyta</taxon>
        <taxon>Embryophyta</taxon>
        <taxon>Tracheophyta</taxon>
        <taxon>Spermatophyta</taxon>
        <taxon>Magnoliopsida</taxon>
        <taxon>eudicotyledons</taxon>
        <taxon>Gunneridae</taxon>
        <taxon>Pentapetalae</taxon>
        <taxon>rosids</taxon>
        <taxon>fabids</taxon>
        <taxon>Fabales</taxon>
        <taxon>Fabaceae</taxon>
        <taxon>Papilionoideae</taxon>
        <taxon>50 kb inversion clade</taxon>
        <taxon>NPAAA clade</taxon>
        <taxon>indigoferoid/millettioid clade</taxon>
        <taxon>Phaseoleae</taxon>
        <taxon>Vigna</taxon>
    </lineage>
</organism>